<evidence type="ECO:0008006" key="3">
    <source>
        <dbReference type="Google" id="ProtNLM"/>
    </source>
</evidence>
<dbReference type="EMBL" id="BOON01000010">
    <property type="protein sequence ID" value="GII21614.1"/>
    <property type="molecule type" value="Genomic_DNA"/>
</dbReference>
<dbReference type="InterPro" id="IPR018727">
    <property type="entry name" value="DUF2267"/>
</dbReference>
<accession>A0A8J3TB29</accession>
<protein>
    <recommendedName>
        <fullName evidence="3">DUF2267 domain-containing protein</fullName>
    </recommendedName>
</protein>
<dbReference type="Proteomes" id="UP000599074">
    <property type="component" value="Unassembled WGS sequence"/>
</dbReference>
<reference evidence="1" key="1">
    <citation type="submission" date="2021-01" db="EMBL/GenBank/DDBJ databases">
        <title>Whole genome shotgun sequence of Planosporangium mesophilum NBRC 109066.</title>
        <authorList>
            <person name="Komaki H."/>
            <person name="Tamura T."/>
        </authorList>
    </citation>
    <scope>NUCLEOTIDE SEQUENCE</scope>
    <source>
        <strain evidence="1">NBRC 109066</strain>
    </source>
</reference>
<gene>
    <name evidence="1" type="ORF">Pme01_12110</name>
</gene>
<dbReference type="AlphaFoldDB" id="A0A8J3TB29"/>
<organism evidence="1 2">
    <name type="scientific">Planosporangium mesophilum</name>
    <dbReference type="NCBI Taxonomy" id="689768"/>
    <lineage>
        <taxon>Bacteria</taxon>
        <taxon>Bacillati</taxon>
        <taxon>Actinomycetota</taxon>
        <taxon>Actinomycetes</taxon>
        <taxon>Micromonosporales</taxon>
        <taxon>Micromonosporaceae</taxon>
        <taxon>Planosporangium</taxon>
    </lineage>
</organism>
<comment type="caution">
    <text evidence="1">The sequence shown here is derived from an EMBL/GenBank/DDBJ whole genome shotgun (WGS) entry which is preliminary data.</text>
</comment>
<name>A0A8J3TB29_9ACTN</name>
<proteinExistence type="predicted"/>
<dbReference type="Pfam" id="PF10025">
    <property type="entry name" value="DUF2267"/>
    <property type="match status" value="1"/>
</dbReference>
<dbReference type="InterPro" id="IPR038282">
    <property type="entry name" value="DUF2267_sf"/>
</dbReference>
<evidence type="ECO:0000313" key="1">
    <source>
        <dbReference type="EMBL" id="GII21614.1"/>
    </source>
</evidence>
<dbReference type="Gene3D" id="1.10.490.110">
    <property type="entry name" value="Uncharacterized conserved protein DUF2267"/>
    <property type="match status" value="1"/>
</dbReference>
<evidence type="ECO:0000313" key="2">
    <source>
        <dbReference type="Proteomes" id="UP000599074"/>
    </source>
</evidence>
<sequence length="133" mass="14214">MKYNEFIEAVAGRVGGSQDEAAVLAVAVLATLAERLTADEAHDLSSELPKALQGPLRGRRSRPAEAFGVDEFVRRVAERAGVGPDRARVGTRAVFATLHEAVSGGEFRDVVAQLPPEFADLIETVPRHTRAPG</sequence>
<dbReference type="RefSeq" id="WP_168114702.1">
    <property type="nucleotide sequence ID" value="NZ_BOON01000010.1"/>
</dbReference>
<keyword evidence="2" id="KW-1185">Reference proteome</keyword>